<evidence type="ECO:0000256" key="5">
    <source>
        <dbReference type="RuleBase" id="RU363032"/>
    </source>
</evidence>
<evidence type="ECO:0000256" key="2">
    <source>
        <dbReference type="ARBA" id="ARBA00022692"/>
    </source>
</evidence>
<evidence type="ECO:0000313" key="8">
    <source>
        <dbReference type="Proteomes" id="UP000028302"/>
    </source>
</evidence>
<evidence type="ECO:0000313" key="7">
    <source>
        <dbReference type="EMBL" id="KEZ76843.1"/>
    </source>
</evidence>
<reference evidence="7 8" key="1">
    <citation type="submission" date="2013-03" db="EMBL/GenBank/DDBJ databases">
        <title>Salinisphaera hydrothermalis C41B8 Genome Sequencing.</title>
        <authorList>
            <person name="Li C."/>
            <person name="Lai Q."/>
            <person name="Shao Z."/>
        </authorList>
    </citation>
    <scope>NUCLEOTIDE SEQUENCE [LARGE SCALE GENOMIC DNA]</scope>
    <source>
        <strain evidence="7 8">C41B8</strain>
    </source>
</reference>
<dbReference type="PROSITE" id="PS50928">
    <property type="entry name" value="ABC_TM1"/>
    <property type="match status" value="1"/>
</dbReference>
<proteinExistence type="inferred from homology"/>
<dbReference type="Pfam" id="PF00528">
    <property type="entry name" value="BPD_transp_1"/>
    <property type="match status" value="1"/>
</dbReference>
<gene>
    <name evidence="7" type="ORF">C41B8_12835</name>
</gene>
<keyword evidence="3 5" id="KW-1133">Transmembrane helix</keyword>
<sequence length="294" mass="32300">MNNNRFADNRAWFLVLPATLLVAFSSLIPFIAVVNYSLQIVFNMNTHSFVGWSTFHDALTNEEFRGALGRQVLFTAIVLAIEVPLGIGVALTMPRSGRAVGPIMVVLALPLLVPWNVVGLIWQIFARGDIGLFGAFVNNVLHINYNYATGSVSAWFTVVLMSVWHWTSLIALLCYAGLCAIPGAFYQAARIDGASRWAVFRFIELPKLRGVLTIAILLRFVYSFKVYAEPLTVTGGGPGSSTTFMTEMLTNTAIGQFAYGKAAAYGLLYFLIILLISYVFYIVLTRVGTSEGDQ</sequence>
<accession>A0A084IJF9</accession>
<dbReference type="Proteomes" id="UP000028302">
    <property type="component" value="Unassembled WGS sequence"/>
</dbReference>
<feature type="transmembrane region" description="Helical" evidence="5">
    <location>
        <begin position="210"/>
        <end position="228"/>
    </location>
</feature>
<dbReference type="CDD" id="cd06261">
    <property type="entry name" value="TM_PBP2"/>
    <property type="match status" value="1"/>
</dbReference>
<dbReference type="Gene3D" id="1.10.3720.10">
    <property type="entry name" value="MetI-like"/>
    <property type="match status" value="1"/>
</dbReference>
<dbReference type="eggNOG" id="COG1175">
    <property type="taxonomic scope" value="Bacteria"/>
</dbReference>
<keyword evidence="4 5" id="KW-0472">Membrane</keyword>
<dbReference type="EMBL" id="APNK01000021">
    <property type="protein sequence ID" value="KEZ76843.1"/>
    <property type="molecule type" value="Genomic_DNA"/>
</dbReference>
<keyword evidence="5" id="KW-0813">Transport</keyword>
<dbReference type="SUPFAM" id="SSF161098">
    <property type="entry name" value="MetI-like"/>
    <property type="match status" value="1"/>
</dbReference>
<keyword evidence="8" id="KW-1185">Reference proteome</keyword>
<feature type="transmembrane region" description="Helical" evidence="5">
    <location>
        <begin position="262"/>
        <end position="284"/>
    </location>
</feature>
<dbReference type="PANTHER" id="PTHR43759:SF1">
    <property type="entry name" value="GLUCOSE IMPORT SYSTEM PERMEASE PROTEIN GLCT"/>
    <property type="match status" value="1"/>
</dbReference>
<feature type="domain" description="ABC transmembrane type-1" evidence="6">
    <location>
        <begin position="68"/>
        <end position="280"/>
    </location>
</feature>
<dbReference type="GO" id="GO:0055085">
    <property type="term" value="P:transmembrane transport"/>
    <property type="evidence" value="ECO:0007669"/>
    <property type="project" value="InterPro"/>
</dbReference>
<dbReference type="GO" id="GO:0005886">
    <property type="term" value="C:plasma membrane"/>
    <property type="evidence" value="ECO:0007669"/>
    <property type="project" value="UniProtKB-SubCell"/>
</dbReference>
<feature type="transmembrane region" description="Helical" evidence="5">
    <location>
        <begin position="103"/>
        <end position="125"/>
    </location>
</feature>
<comment type="similarity">
    <text evidence="5">Belongs to the binding-protein-dependent transport system permease family.</text>
</comment>
<comment type="subcellular location">
    <subcellularLocation>
        <location evidence="1 5">Cell membrane</location>
        <topology evidence="1 5">Multi-pass membrane protein</topology>
    </subcellularLocation>
</comment>
<evidence type="ECO:0000259" key="6">
    <source>
        <dbReference type="PROSITE" id="PS50928"/>
    </source>
</evidence>
<dbReference type="OrthoDB" id="9785347at2"/>
<feature type="transmembrane region" description="Helical" evidence="5">
    <location>
        <begin position="72"/>
        <end position="91"/>
    </location>
</feature>
<feature type="transmembrane region" description="Helical" evidence="5">
    <location>
        <begin position="12"/>
        <end position="34"/>
    </location>
</feature>
<dbReference type="InterPro" id="IPR000515">
    <property type="entry name" value="MetI-like"/>
</dbReference>
<dbReference type="PANTHER" id="PTHR43759">
    <property type="entry name" value="TREHALOSE TRANSPORT SYSTEM PERMEASE PROTEIN SUGA"/>
    <property type="match status" value="1"/>
</dbReference>
<feature type="transmembrane region" description="Helical" evidence="5">
    <location>
        <begin position="163"/>
        <end position="189"/>
    </location>
</feature>
<dbReference type="STRING" id="1304275.C41B8_12835"/>
<dbReference type="PATRIC" id="fig|1304275.5.peg.2619"/>
<organism evidence="7 8">
    <name type="scientific">Salinisphaera hydrothermalis (strain C41B8)</name>
    <dbReference type="NCBI Taxonomy" id="1304275"/>
    <lineage>
        <taxon>Bacteria</taxon>
        <taxon>Pseudomonadati</taxon>
        <taxon>Pseudomonadota</taxon>
        <taxon>Gammaproteobacteria</taxon>
        <taxon>Salinisphaerales</taxon>
        <taxon>Salinisphaeraceae</taxon>
        <taxon>Salinisphaera</taxon>
    </lineage>
</organism>
<dbReference type="InterPro" id="IPR052730">
    <property type="entry name" value="Sugar_ABC_transporter"/>
</dbReference>
<dbReference type="RefSeq" id="WP_037338899.1">
    <property type="nucleotide sequence ID" value="NZ_APNK01000021.1"/>
</dbReference>
<dbReference type="InterPro" id="IPR035906">
    <property type="entry name" value="MetI-like_sf"/>
</dbReference>
<evidence type="ECO:0000256" key="4">
    <source>
        <dbReference type="ARBA" id="ARBA00023136"/>
    </source>
</evidence>
<name>A0A084IJF9_SALHC</name>
<evidence type="ECO:0000256" key="1">
    <source>
        <dbReference type="ARBA" id="ARBA00004651"/>
    </source>
</evidence>
<evidence type="ECO:0000256" key="3">
    <source>
        <dbReference type="ARBA" id="ARBA00022989"/>
    </source>
</evidence>
<dbReference type="AlphaFoldDB" id="A0A084IJF9"/>
<comment type="caution">
    <text evidence="7">The sequence shown here is derived from an EMBL/GenBank/DDBJ whole genome shotgun (WGS) entry which is preliminary data.</text>
</comment>
<keyword evidence="2 5" id="KW-0812">Transmembrane</keyword>
<protein>
    <submittedName>
        <fullName evidence="7">sn-glycerol-3-phosphate transport system permease protein UgpA</fullName>
    </submittedName>
</protein>